<gene>
    <name evidence="1" type="ORF">IC229_35070</name>
</gene>
<dbReference type="EMBL" id="JACWZY010000079">
    <property type="protein sequence ID" value="MBD2705873.1"/>
    <property type="molecule type" value="Genomic_DNA"/>
</dbReference>
<dbReference type="RefSeq" id="WP_190893703.1">
    <property type="nucleotide sequence ID" value="NZ_JACWZY010000079.1"/>
</dbReference>
<organism evidence="1 2">
    <name type="scientific">Spirosoma profusum</name>
    <dbReference type="NCBI Taxonomy" id="2771354"/>
    <lineage>
        <taxon>Bacteria</taxon>
        <taxon>Pseudomonadati</taxon>
        <taxon>Bacteroidota</taxon>
        <taxon>Cytophagia</taxon>
        <taxon>Cytophagales</taxon>
        <taxon>Cytophagaceae</taxon>
        <taxon>Spirosoma</taxon>
    </lineage>
</organism>
<accession>A0A927AWQ4</accession>
<sequence length="234" mass="27082">MGKSLSQSVGKKDVDVTRVSGGEMELSLKQALGLIDKGVILKSPPLFSPFVMYHYGDPRLWERIRCDIHWFMHVGPADKAILISNKVKSLFKSFAISEPYQFYSSELRFKNELYDYSILQLLNDWLINVDLVNSQYAIYRPATYPNVEIMPLETRVSSKEEFLRINSELIQNHKGRIRPTLLAFNQYSDLIRIAAGLEISGLYISERLKNAFEEEQITGVEFKESEMIFEFKDH</sequence>
<evidence type="ECO:0000313" key="2">
    <source>
        <dbReference type="Proteomes" id="UP000598820"/>
    </source>
</evidence>
<proteinExistence type="predicted"/>
<evidence type="ECO:0000313" key="1">
    <source>
        <dbReference type="EMBL" id="MBD2705873.1"/>
    </source>
</evidence>
<dbReference type="AlphaFoldDB" id="A0A927AWQ4"/>
<protein>
    <submittedName>
        <fullName evidence="1">Uncharacterized protein</fullName>
    </submittedName>
</protein>
<dbReference type="Proteomes" id="UP000598820">
    <property type="component" value="Unassembled WGS sequence"/>
</dbReference>
<reference evidence="1" key="1">
    <citation type="submission" date="2020-09" db="EMBL/GenBank/DDBJ databases">
        <authorList>
            <person name="Kim M.K."/>
        </authorList>
    </citation>
    <scope>NUCLEOTIDE SEQUENCE</scope>
    <source>
        <strain evidence="1">BT702</strain>
    </source>
</reference>
<keyword evidence="2" id="KW-1185">Reference proteome</keyword>
<name>A0A927AWQ4_9BACT</name>
<comment type="caution">
    <text evidence="1">The sequence shown here is derived from an EMBL/GenBank/DDBJ whole genome shotgun (WGS) entry which is preliminary data.</text>
</comment>